<gene>
    <name evidence="1" type="ORF">ONB1V03_LOCUS9631</name>
</gene>
<dbReference type="AlphaFoldDB" id="A0A7R9M3Q9"/>
<dbReference type="EMBL" id="OC920952">
    <property type="protein sequence ID" value="CAD7652973.1"/>
    <property type="molecule type" value="Genomic_DNA"/>
</dbReference>
<reference evidence="1" key="1">
    <citation type="submission" date="2020-11" db="EMBL/GenBank/DDBJ databases">
        <authorList>
            <person name="Tran Van P."/>
        </authorList>
    </citation>
    <scope>NUCLEOTIDE SEQUENCE</scope>
</reference>
<evidence type="ECO:0000313" key="2">
    <source>
        <dbReference type="Proteomes" id="UP000728032"/>
    </source>
</evidence>
<dbReference type="EMBL" id="CAJPVJ010006127">
    <property type="protein sequence ID" value="CAG2170160.1"/>
    <property type="molecule type" value="Genomic_DNA"/>
</dbReference>
<dbReference type="OrthoDB" id="6535116at2759"/>
<protein>
    <submittedName>
        <fullName evidence="1">Uncharacterized protein</fullName>
    </submittedName>
</protein>
<keyword evidence="2" id="KW-1185">Reference proteome</keyword>
<sequence length="126" mass="14483">MILSIIVLNRYEMIDTFDELEMRPYLKVYVQLPRTDFKELLETASPIEQSILTRPGTINSDAVTFDDIFKIISDVRDRRTHVLMGTNGYISLLSTYATNVQGVATNVKGKRVHIMQQKAGYRCHDK</sequence>
<dbReference type="Proteomes" id="UP000728032">
    <property type="component" value="Unassembled WGS sequence"/>
</dbReference>
<evidence type="ECO:0000313" key="1">
    <source>
        <dbReference type="EMBL" id="CAD7652973.1"/>
    </source>
</evidence>
<name>A0A7R9M3Q9_9ACAR</name>
<proteinExistence type="predicted"/>
<accession>A0A7R9M3Q9</accession>
<organism evidence="1">
    <name type="scientific">Oppiella nova</name>
    <dbReference type="NCBI Taxonomy" id="334625"/>
    <lineage>
        <taxon>Eukaryota</taxon>
        <taxon>Metazoa</taxon>
        <taxon>Ecdysozoa</taxon>
        <taxon>Arthropoda</taxon>
        <taxon>Chelicerata</taxon>
        <taxon>Arachnida</taxon>
        <taxon>Acari</taxon>
        <taxon>Acariformes</taxon>
        <taxon>Sarcoptiformes</taxon>
        <taxon>Oribatida</taxon>
        <taxon>Brachypylina</taxon>
        <taxon>Oppioidea</taxon>
        <taxon>Oppiidae</taxon>
        <taxon>Oppiella</taxon>
    </lineage>
</organism>